<dbReference type="AlphaFoldDB" id="A0A024FW17"/>
<dbReference type="GO" id="GO:0004674">
    <property type="term" value="F:protein serine/threonine kinase activity"/>
    <property type="evidence" value="ECO:0007669"/>
    <property type="project" value="UniProtKB-KW"/>
</dbReference>
<dbReference type="PANTHER" id="PTHR24345">
    <property type="entry name" value="SERINE/THREONINE-PROTEIN KINASE PLK"/>
    <property type="match status" value="1"/>
</dbReference>
<evidence type="ECO:0000313" key="9">
    <source>
        <dbReference type="Proteomes" id="UP000053237"/>
    </source>
</evidence>
<dbReference type="FunFam" id="3.30.200.20:FF:000042">
    <property type="entry name" value="Aurora kinase A"/>
    <property type="match status" value="1"/>
</dbReference>
<evidence type="ECO:0000313" key="8">
    <source>
        <dbReference type="EMBL" id="CCI11231.1"/>
    </source>
</evidence>
<evidence type="ECO:0000256" key="5">
    <source>
        <dbReference type="ARBA" id="ARBA00022840"/>
    </source>
</evidence>
<dbReference type="InParanoid" id="A0A024FW17"/>
<reference evidence="8 9" key="1">
    <citation type="submission" date="2012-05" db="EMBL/GenBank/DDBJ databases">
        <title>Recombination and specialization in a pathogen metapopulation.</title>
        <authorList>
            <person name="Gardiner A."/>
            <person name="Kemen E."/>
            <person name="Schultz-Larsen T."/>
            <person name="MacLean D."/>
            <person name="Van Oosterhout C."/>
            <person name="Jones J.D.G."/>
        </authorList>
    </citation>
    <scope>NUCLEOTIDE SEQUENCE [LARGE SCALE GENOMIC DNA]</scope>
    <source>
        <strain evidence="8 9">Ac Nc2</strain>
    </source>
</reference>
<keyword evidence="2" id="KW-0808">Transferase</keyword>
<dbReference type="Proteomes" id="UP000053237">
    <property type="component" value="Unassembled WGS sequence"/>
</dbReference>
<dbReference type="STRING" id="65357.A0A024FW17"/>
<dbReference type="InterPro" id="IPR017441">
    <property type="entry name" value="Protein_kinase_ATP_BS"/>
</dbReference>
<evidence type="ECO:0000259" key="7">
    <source>
        <dbReference type="PROSITE" id="PS50011"/>
    </source>
</evidence>
<dbReference type="InterPro" id="IPR011009">
    <property type="entry name" value="Kinase-like_dom_sf"/>
</dbReference>
<dbReference type="EMBL" id="CAIX01000875">
    <property type="protein sequence ID" value="CCI11231.1"/>
    <property type="molecule type" value="Genomic_DNA"/>
</dbReference>
<accession>A0A024FW17</accession>
<protein>
    <recommendedName>
        <fullName evidence="7">Protein kinase domain-containing protein</fullName>
    </recommendedName>
</protein>
<feature type="domain" description="Protein kinase" evidence="7">
    <location>
        <begin position="14"/>
        <end position="265"/>
    </location>
</feature>
<dbReference type="PROSITE" id="PS00108">
    <property type="entry name" value="PROTEIN_KINASE_ST"/>
    <property type="match status" value="1"/>
</dbReference>
<dbReference type="SUPFAM" id="SSF56112">
    <property type="entry name" value="Protein kinase-like (PK-like)"/>
    <property type="match status" value="1"/>
</dbReference>
<keyword evidence="4" id="KW-0418">Kinase</keyword>
<dbReference type="InterPro" id="IPR000719">
    <property type="entry name" value="Prot_kinase_dom"/>
</dbReference>
<dbReference type="GO" id="GO:0005634">
    <property type="term" value="C:nucleus"/>
    <property type="evidence" value="ECO:0007669"/>
    <property type="project" value="TreeGrafter"/>
</dbReference>
<dbReference type="Gene3D" id="3.30.200.20">
    <property type="entry name" value="Phosphorylase Kinase, domain 1"/>
    <property type="match status" value="1"/>
</dbReference>
<keyword evidence="9" id="KW-1185">Reference proteome</keyword>
<dbReference type="PROSITE" id="PS50011">
    <property type="entry name" value="PROTEIN_KINASE_DOM"/>
    <property type="match status" value="1"/>
</dbReference>
<keyword evidence="3 6" id="KW-0547">Nucleotide-binding</keyword>
<gene>
    <name evidence="8" type="ORF">BN9_126090</name>
</gene>
<evidence type="ECO:0000256" key="4">
    <source>
        <dbReference type="ARBA" id="ARBA00022777"/>
    </source>
</evidence>
<sequence length="655" mass="74524">MSSSEPLHPRINDYRIVKLIGQGSTAQVYSAVRQSNSQSVAIKRIDKSALHQSELIQKVTNEITLHQSLSHPNILSVYDTFQDERNFYMILELCPQGSLADASKNSVFWVDFDREKLKSVFRHIVEGVRYLHEEARVIHRDLKLANVLLTEDYQAKISDFGDHHSTFCGTPNFLAPEILDSNDSYSEQVDIWSLGCMLHCLLLGKPPFEGKKVSETLRNISRVRHTPVTLSEELPSGAADLIRRLLHPIASKRPTAREVLRHAWLKPLDEEKMKISLEKHQYVTPKRLRKLSTRCSVRKPRCRPRMHHQPSSSGSLNEVSDICLVNRDQISKVDFSYSEAFETKSQETYSEREGKSQTLTKMRQMEDLEALASINSKEFEDELVSRIIIRAEIQDVPSLGVGVQVEDLCWTCFEDPSNGSLRHFSLRISAGLNCIYDPTTGVLCGQQNMYGDFESSFSYIVKNPLKRDVLANSIPSSVSYKNALFRLCFWLTMRALTIRKTLVAGSVSKAFVTCEVLPIWLLTLLRQSRVEEEIRKQLVELVGERTDDAQWLDKGTAVKCEIFGIGGASLDDLGHLRIAFSDNSRLEFSHNGNTLRFRQESSDWDEFDLQNLESSDDGEYQTPAALIILPTKVTEKLQVVPQFIRTLQSKREALN</sequence>
<dbReference type="InterPro" id="IPR008271">
    <property type="entry name" value="Ser/Thr_kinase_AS"/>
</dbReference>
<dbReference type="Pfam" id="PF00069">
    <property type="entry name" value="Pkinase"/>
    <property type="match status" value="1"/>
</dbReference>
<evidence type="ECO:0000256" key="2">
    <source>
        <dbReference type="ARBA" id="ARBA00022679"/>
    </source>
</evidence>
<dbReference type="GO" id="GO:0005524">
    <property type="term" value="F:ATP binding"/>
    <property type="evidence" value="ECO:0007669"/>
    <property type="project" value="UniProtKB-UniRule"/>
</dbReference>
<organism evidence="8 9">
    <name type="scientific">Albugo candida</name>
    <dbReference type="NCBI Taxonomy" id="65357"/>
    <lineage>
        <taxon>Eukaryota</taxon>
        <taxon>Sar</taxon>
        <taxon>Stramenopiles</taxon>
        <taxon>Oomycota</taxon>
        <taxon>Peronosporomycetes</taxon>
        <taxon>Albuginales</taxon>
        <taxon>Albuginaceae</taxon>
        <taxon>Albugo</taxon>
    </lineage>
</organism>
<name>A0A024FW17_9STRA</name>
<dbReference type="PROSITE" id="PS00107">
    <property type="entry name" value="PROTEIN_KINASE_ATP"/>
    <property type="match status" value="1"/>
</dbReference>
<keyword evidence="1" id="KW-0723">Serine/threonine-protein kinase</keyword>
<proteinExistence type="predicted"/>
<keyword evidence="5 6" id="KW-0067">ATP-binding</keyword>
<feature type="binding site" evidence="6">
    <location>
        <position position="43"/>
    </location>
    <ligand>
        <name>ATP</name>
        <dbReference type="ChEBI" id="CHEBI:30616"/>
    </ligand>
</feature>
<dbReference type="Gene3D" id="1.10.510.10">
    <property type="entry name" value="Transferase(Phosphotransferase) domain 1"/>
    <property type="match status" value="1"/>
</dbReference>
<evidence type="ECO:0000256" key="6">
    <source>
        <dbReference type="PROSITE-ProRule" id="PRU10141"/>
    </source>
</evidence>
<dbReference type="PANTHER" id="PTHR24345:SF91">
    <property type="entry name" value="SERINE_THREONINE-PROTEIN KINASE PLK4"/>
    <property type="match status" value="1"/>
</dbReference>
<evidence type="ECO:0000256" key="1">
    <source>
        <dbReference type="ARBA" id="ARBA00022527"/>
    </source>
</evidence>
<evidence type="ECO:0000256" key="3">
    <source>
        <dbReference type="ARBA" id="ARBA00022741"/>
    </source>
</evidence>
<dbReference type="OrthoDB" id="10004143at2759"/>
<dbReference type="SMART" id="SM00220">
    <property type="entry name" value="S_TKc"/>
    <property type="match status" value="1"/>
</dbReference>
<comment type="caution">
    <text evidence="8">The sequence shown here is derived from an EMBL/GenBank/DDBJ whole genome shotgun (WGS) entry which is preliminary data.</text>
</comment>